<feature type="region of interest" description="Disordered" evidence="1">
    <location>
        <begin position="51"/>
        <end position="84"/>
    </location>
</feature>
<dbReference type="AlphaFoldDB" id="A0A067RIZ3"/>
<keyword evidence="3" id="KW-1185">Reference proteome</keyword>
<reference evidence="2 3" key="1">
    <citation type="journal article" date="2014" name="Nat. Commun.">
        <title>Molecular traces of alternative social organization in a termite genome.</title>
        <authorList>
            <person name="Terrapon N."/>
            <person name="Li C."/>
            <person name="Robertson H.M."/>
            <person name="Ji L."/>
            <person name="Meng X."/>
            <person name="Booth W."/>
            <person name="Chen Z."/>
            <person name="Childers C.P."/>
            <person name="Glastad K.M."/>
            <person name="Gokhale K."/>
            <person name="Gowin J."/>
            <person name="Gronenberg W."/>
            <person name="Hermansen R.A."/>
            <person name="Hu H."/>
            <person name="Hunt B.G."/>
            <person name="Huylmans A.K."/>
            <person name="Khalil S.M."/>
            <person name="Mitchell R.D."/>
            <person name="Munoz-Torres M.C."/>
            <person name="Mustard J.A."/>
            <person name="Pan H."/>
            <person name="Reese J.T."/>
            <person name="Scharf M.E."/>
            <person name="Sun F."/>
            <person name="Vogel H."/>
            <person name="Xiao J."/>
            <person name="Yang W."/>
            <person name="Yang Z."/>
            <person name="Yang Z."/>
            <person name="Zhou J."/>
            <person name="Zhu J."/>
            <person name="Brent C.S."/>
            <person name="Elsik C.G."/>
            <person name="Goodisman M.A."/>
            <person name="Liberles D.A."/>
            <person name="Roe R.M."/>
            <person name="Vargo E.L."/>
            <person name="Vilcinskas A."/>
            <person name="Wang J."/>
            <person name="Bornberg-Bauer E."/>
            <person name="Korb J."/>
            <person name="Zhang G."/>
            <person name="Liebig J."/>
        </authorList>
    </citation>
    <scope>NUCLEOTIDE SEQUENCE [LARGE SCALE GENOMIC DNA]</scope>
    <source>
        <tissue evidence="2">Whole organism</tissue>
    </source>
</reference>
<accession>A0A067RIZ3</accession>
<name>A0A067RIZ3_ZOONE</name>
<dbReference type="Proteomes" id="UP000027135">
    <property type="component" value="Unassembled WGS sequence"/>
</dbReference>
<gene>
    <name evidence="2" type="ORF">L798_11032</name>
</gene>
<dbReference type="EMBL" id="KK852442">
    <property type="protein sequence ID" value="KDR23841.1"/>
    <property type="molecule type" value="Genomic_DNA"/>
</dbReference>
<dbReference type="InParanoid" id="A0A067RIZ3"/>
<evidence type="ECO:0000313" key="2">
    <source>
        <dbReference type="EMBL" id="KDR23841.1"/>
    </source>
</evidence>
<organism evidence="2 3">
    <name type="scientific">Zootermopsis nevadensis</name>
    <name type="common">Dampwood termite</name>
    <dbReference type="NCBI Taxonomy" id="136037"/>
    <lineage>
        <taxon>Eukaryota</taxon>
        <taxon>Metazoa</taxon>
        <taxon>Ecdysozoa</taxon>
        <taxon>Arthropoda</taxon>
        <taxon>Hexapoda</taxon>
        <taxon>Insecta</taxon>
        <taxon>Pterygota</taxon>
        <taxon>Neoptera</taxon>
        <taxon>Polyneoptera</taxon>
        <taxon>Dictyoptera</taxon>
        <taxon>Blattodea</taxon>
        <taxon>Blattoidea</taxon>
        <taxon>Termitoidae</taxon>
        <taxon>Termopsidae</taxon>
        <taxon>Zootermopsis</taxon>
    </lineage>
</organism>
<evidence type="ECO:0000313" key="3">
    <source>
        <dbReference type="Proteomes" id="UP000027135"/>
    </source>
</evidence>
<sequence>MPKNIKTEFIDIKAEGTPDSAALENDDNEELHSVISSLHEYGGVDEKCATASKSESCTPGSTLRPASSRDSLVHSPITSSCYHR</sequence>
<protein>
    <submittedName>
        <fullName evidence="2">Uncharacterized protein</fullName>
    </submittedName>
</protein>
<evidence type="ECO:0000256" key="1">
    <source>
        <dbReference type="SAM" id="MobiDB-lite"/>
    </source>
</evidence>
<proteinExistence type="predicted"/>